<dbReference type="SUPFAM" id="SSF48264">
    <property type="entry name" value="Cytochrome P450"/>
    <property type="match status" value="1"/>
</dbReference>
<dbReference type="EMBL" id="JAVXUO010002597">
    <property type="protein sequence ID" value="KAK2971243.1"/>
    <property type="molecule type" value="Genomic_DNA"/>
</dbReference>
<dbReference type="PRINTS" id="PR00385">
    <property type="entry name" value="P450"/>
</dbReference>
<protein>
    <recommendedName>
        <fullName evidence="16">Cytochrome P450</fullName>
    </recommendedName>
</protein>
<sequence>MESLLSFTAAIFACIFALLIFLCYYFLQAPHVAKRMPPEAAGAWPIIGHLHLLGGSQLPQQTLGSLADIYGPVFTLKFGVHRALVVSDWKMAKECLTTNDVVFGSRPKSVASELMGYNYAMFGLSPYGPYWRQVRKVATLEFLSSRRIEMLAPIRVAEVKASIGDIYRCWAKNKDGSNMAKMEMKQWFGTLSLNIAVKPLVGKRYSDTERQGDRFPEDMRKSIELLATVVVSDSVPFLRWLDLGGYEKKMKKVAKEMDDVVQGWLEEHKMKRSLGDASGEQRDFMDAIISALHGSSDEHLEGVDADTIIKATCLGLRECQSSKPPVNLHWRAILVAATDTTMSTVTWALALMLNNEQVLKKAQDEIDKNVGRERQVEESDMKNLIHRDPQAWPNPSEFQPERFLTGDKEIDVRGQNYALIPFGSGRRMCPGISLGLQVLQLTLASLIHGFEFVRPLNEPIDMSETFGLTNFKATPLEVLLTPRLSPSLYGTK</sequence>
<evidence type="ECO:0000256" key="7">
    <source>
        <dbReference type="ARBA" id="ARBA00023002"/>
    </source>
</evidence>
<dbReference type="PROSITE" id="PS00086">
    <property type="entry name" value="CYTOCHROME_P450"/>
    <property type="match status" value="1"/>
</dbReference>
<dbReference type="PRINTS" id="PR00463">
    <property type="entry name" value="EP450I"/>
</dbReference>
<keyword evidence="15" id="KW-1185">Reference proteome</keyword>
<dbReference type="FunFam" id="1.10.630.10:FF:000026">
    <property type="entry name" value="Cytochrome P450 82C4"/>
    <property type="match status" value="1"/>
</dbReference>
<evidence type="ECO:0000256" key="2">
    <source>
        <dbReference type="ARBA" id="ARBA00004370"/>
    </source>
</evidence>
<dbReference type="PANTHER" id="PTHR47947:SF26">
    <property type="entry name" value="CYTOCHROME P450"/>
    <property type="match status" value="1"/>
</dbReference>
<dbReference type="GO" id="GO:0020037">
    <property type="term" value="F:heme binding"/>
    <property type="evidence" value="ECO:0007669"/>
    <property type="project" value="InterPro"/>
</dbReference>
<dbReference type="InterPro" id="IPR017972">
    <property type="entry name" value="Cyt_P450_CS"/>
</dbReference>
<keyword evidence="9 12" id="KW-0503">Monooxygenase</keyword>
<comment type="subcellular location">
    <subcellularLocation>
        <location evidence="2">Membrane</location>
    </subcellularLocation>
</comment>
<dbReference type="Pfam" id="PF00067">
    <property type="entry name" value="p450"/>
    <property type="match status" value="3"/>
</dbReference>
<keyword evidence="4 13" id="KW-0812">Transmembrane</keyword>
<comment type="similarity">
    <text evidence="12">Belongs to the cytochrome P450 family.</text>
</comment>
<dbReference type="InterPro" id="IPR036396">
    <property type="entry name" value="Cyt_P450_sf"/>
</dbReference>
<feature type="binding site" description="axial binding residue" evidence="11">
    <location>
        <position position="429"/>
    </location>
    <ligand>
        <name>heme</name>
        <dbReference type="ChEBI" id="CHEBI:30413"/>
    </ligand>
    <ligandPart>
        <name>Fe</name>
        <dbReference type="ChEBI" id="CHEBI:18248"/>
    </ligandPart>
</feature>
<evidence type="ECO:0000256" key="11">
    <source>
        <dbReference type="PIRSR" id="PIRSR602401-1"/>
    </source>
</evidence>
<evidence type="ECO:0000256" key="5">
    <source>
        <dbReference type="ARBA" id="ARBA00022723"/>
    </source>
</evidence>
<proteinExistence type="inferred from homology"/>
<comment type="cofactor">
    <cofactor evidence="1 11">
        <name>heme</name>
        <dbReference type="ChEBI" id="CHEBI:30413"/>
    </cofactor>
</comment>
<name>A0AA88QQL0_9ASTE</name>
<keyword evidence="10 13" id="KW-0472">Membrane</keyword>
<accession>A0AA88QQL0</accession>
<evidence type="ECO:0000256" key="10">
    <source>
        <dbReference type="ARBA" id="ARBA00023136"/>
    </source>
</evidence>
<evidence type="ECO:0000256" key="8">
    <source>
        <dbReference type="ARBA" id="ARBA00023004"/>
    </source>
</evidence>
<evidence type="ECO:0000256" key="3">
    <source>
        <dbReference type="ARBA" id="ARBA00022617"/>
    </source>
</evidence>
<comment type="caution">
    <text evidence="14">The sequence shown here is derived from an EMBL/GenBank/DDBJ whole genome shotgun (WGS) entry which is preliminary data.</text>
</comment>
<gene>
    <name evidence="14" type="ORF">RJ640_014251</name>
</gene>
<evidence type="ECO:0008006" key="16">
    <source>
        <dbReference type="Google" id="ProtNLM"/>
    </source>
</evidence>
<keyword evidence="7 12" id="KW-0560">Oxidoreductase</keyword>
<dbReference type="GO" id="GO:0005506">
    <property type="term" value="F:iron ion binding"/>
    <property type="evidence" value="ECO:0007669"/>
    <property type="project" value="InterPro"/>
</dbReference>
<dbReference type="GO" id="GO:0016020">
    <property type="term" value="C:membrane"/>
    <property type="evidence" value="ECO:0007669"/>
    <property type="project" value="UniProtKB-SubCell"/>
</dbReference>
<evidence type="ECO:0000256" key="13">
    <source>
        <dbReference type="SAM" id="Phobius"/>
    </source>
</evidence>
<dbReference type="AlphaFoldDB" id="A0AA88QQL0"/>
<evidence type="ECO:0000313" key="15">
    <source>
        <dbReference type="Proteomes" id="UP001187471"/>
    </source>
</evidence>
<keyword evidence="6 13" id="KW-1133">Transmembrane helix</keyword>
<organism evidence="14 15">
    <name type="scientific">Escallonia rubra</name>
    <dbReference type="NCBI Taxonomy" id="112253"/>
    <lineage>
        <taxon>Eukaryota</taxon>
        <taxon>Viridiplantae</taxon>
        <taxon>Streptophyta</taxon>
        <taxon>Embryophyta</taxon>
        <taxon>Tracheophyta</taxon>
        <taxon>Spermatophyta</taxon>
        <taxon>Magnoliopsida</taxon>
        <taxon>eudicotyledons</taxon>
        <taxon>Gunneridae</taxon>
        <taxon>Pentapetalae</taxon>
        <taxon>asterids</taxon>
        <taxon>campanulids</taxon>
        <taxon>Escalloniales</taxon>
        <taxon>Escalloniaceae</taxon>
        <taxon>Escallonia</taxon>
    </lineage>
</organism>
<dbReference type="GO" id="GO:0016705">
    <property type="term" value="F:oxidoreductase activity, acting on paired donors, with incorporation or reduction of molecular oxygen"/>
    <property type="evidence" value="ECO:0007669"/>
    <property type="project" value="InterPro"/>
</dbReference>
<dbReference type="GO" id="GO:0004497">
    <property type="term" value="F:monooxygenase activity"/>
    <property type="evidence" value="ECO:0007669"/>
    <property type="project" value="UniProtKB-KW"/>
</dbReference>
<evidence type="ECO:0000256" key="4">
    <source>
        <dbReference type="ARBA" id="ARBA00022692"/>
    </source>
</evidence>
<keyword evidence="8 11" id="KW-0408">Iron</keyword>
<evidence type="ECO:0000313" key="14">
    <source>
        <dbReference type="EMBL" id="KAK2971243.1"/>
    </source>
</evidence>
<dbReference type="InterPro" id="IPR002401">
    <property type="entry name" value="Cyt_P450_E_grp-I"/>
</dbReference>
<evidence type="ECO:0000256" key="9">
    <source>
        <dbReference type="ARBA" id="ARBA00023033"/>
    </source>
</evidence>
<keyword evidence="5 11" id="KW-0479">Metal-binding</keyword>
<evidence type="ECO:0000256" key="6">
    <source>
        <dbReference type="ARBA" id="ARBA00022989"/>
    </source>
</evidence>
<dbReference type="PANTHER" id="PTHR47947">
    <property type="entry name" value="CYTOCHROME P450 82C3-RELATED"/>
    <property type="match status" value="1"/>
</dbReference>
<dbReference type="InterPro" id="IPR001128">
    <property type="entry name" value="Cyt_P450"/>
</dbReference>
<feature type="transmembrane region" description="Helical" evidence="13">
    <location>
        <begin position="6"/>
        <end position="27"/>
    </location>
</feature>
<dbReference type="Proteomes" id="UP001187471">
    <property type="component" value="Unassembled WGS sequence"/>
</dbReference>
<keyword evidence="3 11" id="KW-0349">Heme</keyword>
<reference evidence="14" key="1">
    <citation type="submission" date="2022-12" db="EMBL/GenBank/DDBJ databases">
        <title>Draft genome assemblies for two species of Escallonia (Escalloniales).</title>
        <authorList>
            <person name="Chanderbali A."/>
            <person name="Dervinis C."/>
            <person name="Anghel I."/>
            <person name="Soltis D."/>
            <person name="Soltis P."/>
            <person name="Zapata F."/>
        </authorList>
    </citation>
    <scope>NUCLEOTIDE SEQUENCE</scope>
    <source>
        <strain evidence="14">UCBG92.1500</strain>
        <tissue evidence="14">Leaf</tissue>
    </source>
</reference>
<dbReference type="Gene3D" id="1.10.630.10">
    <property type="entry name" value="Cytochrome P450"/>
    <property type="match status" value="2"/>
</dbReference>
<evidence type="ECO:0000256" key="1">
    <source>
        <dbReference type="ARBA" id="ARBA00001971"/>
    </source>
</evidence>
<dbReference type="InterPro" id="IPR050651">
    <property type="entry name" value="Plant_Cytochrome_P450_Monoox"/>
</dbReference>
<evidence type="ECO:0000256" key="12">
    <source>
        <dbReference type="RuleBase" id="RU000461"/>
    </source>
</evidence>